<feature type="domain" description="ATP-grasp" evidence="7">
    <location>
        <begin position="110"/>
        <end position="299"/>
    </location>
</feature>
<dbReference type="GO" id="GO:0016616">
    <property type="term" value="F:oxidoreductase activity, acting on the CH-OH group of donors, NAD or NADP as acceptor"/>
    <property type="evidence" value="ECO:0007669"/>
    <property type="project" value="UniProtKB-ARBA"/>
</dbReference>
<keyword evidence="9" id="KW-1185">Reference proteome</keyword>
<feature type="binding site" evidence="5">
    <location>
        <position position="212"/>
    </location>
    <ligand>
        <name>ATP</name>
        <dbReference type="ChEBI" id="CHEBI:30616"/>
    </ligand>
</feature>
<dbReference type="GO" id="GO:0004638">
    <property type="term" value="F:phosphoribosylaminoimidazole carboxylase activity"/>
    <property type="evidence" value="ECO:0007669"/>
    <property type="project" value="InterPro"/>
</dbReference>
<dbReference type="PANTHER" id="PTHR11609">
    <property type="entry name" value="PURINE BIOSYNTHESIS PROTEIN 6/7, PUR6/7"/>
    <property type="match status" value="1"/>
</dbReference>
<feature type="binding site" evidence="5">
    <location>
        <begin position="181"/>
        <end position="184"/>
    </location>
    <ligand>
        <name>ATP</name>
        <dbReference type="ChEBI" id="CHEBI:30616"/>
    </ligand>
</feature>
<evidence type="ECO:0000256" key="6">
    <source>
        <dbReference type="RuleBase" id="RU361200"/>
    </source>
</evidence>
<keyword evidence="1 5" id="KW-0436">Ligase</keyword>
<protein>
    <recommendedName>
        <fullName evidence="5 6">N5-carboxyaminoimidazole ribonucleotide synthase</fullName>
        <shortName evidence="5 6">N5-CAIR synthase</shortName>
        <ecNumber evidence="5 6">6.3.4.18</ecNumber>
    </recommendedName>
    <alternativeName>
        <fullName evidence="5 6">5-(carboxyamino)imidazole ribonucleotide synthetase</fullName>
    </alternativeName>
</protein>
<dbReference type="Pfam" id="PF22660">
    <property type="entry name" value="RS_preATP-grasp-like"/>
    <property type="match status" value="1"/>
</dbReference>
<sequence length="361" mass="38040">MSGIAPGDVLGILGGGQLGRMIAVEAARLGLVVHVFNDDPRSPAFEVAARATHARFTDTEALAEFAGGCAVVTYEFENVPVAAAEIVERHALLRPGARALATAQDRLVEKTFVADLGIPVAPFRAVDDLPSLEAALADLGRPAILKTRRFGYDGKGQVVIREGDDASAALDAIAHAPAILEGFVPFSAEISVVAARGPDGGMAVYDPCENRHEGGILARTSVPAAISAQAADEARAIASRIAAALDYVGVLAVEMFLVREGGSERLVVNEMAPRVHNSGHWTDIGAATSQFEQHVRAVCGWPLGDTARRAPRVVMDNLVGEDAHRWREILSDASAHLTLYGKGEARAGRKMGHVTRLSGGR</sequence>
<evidence type="ECO:0000259" key="7">
    <source>
        <dbReference type="PROSITE" id="PS50975"/>
    </source>
</evidence>
<dbReference type="NCBIfam" id="NF004679">
    <property type="entry name" value="PRK06019.1-5"/>
    <property type="match status" value="1"/>
</dbReference>
<reference evidence="8 9" key="1">
    <citation type="journal article" date="2014" name="Int. J. Syst. Evol. Microbiol.">
        <title>Complete genome sequence of Corynebacterium casei LMG S-19264T (=DSM 44701T), isolated from a smear-ripened cheese.</title>
        <authorList>
            <consortium name="US DOE Joint Genome Institute (JGI-PGF)"/>
            <person name="Walter F."/>
            <person name="Albersmeier A."/>
            <person name="Kalinowski J."/>
            <person name="Ruckert C."/>
        </authorList>
    </citation>
    <scope>NUCLEOTIDE SEQUENCE [LARGE SCALE GENOMIC DNA]</scope>
    <source>
        <strain evidence="8 9">CGMCC 1.9161</strain>
    </source>
</reference>
<keyword evidence="4 5" id="KW-0067">ATP-binding</keyword>
<dbReference type="SUPFAM" id="SSF51246">
    <property type="entry name" value="Rudiment single hybrid motif"/>
    <property type="match status" value="1"/>
</dbReference>
<dbReference type="InterPro" id="IPR003135">
    <property type="entry name" value="ATP-grasp_carboxylate-amine"/>
</dbReference>
<feature type="binding site" evidence="5">
    <location>
        <position position="146"/>
    </location>
    <ligand>
        <name>ATP</name>
        <dbReference type="ChEBI" id="CHEBI:30616"/>
    </ligand>
</feature>
<comment type="pathway">
    <text evidence="5 6">Purine metabolism; IMP biosynthesis via de novo pathway; 5-amino-1-(5-phospho-D-ribosyl)imidazole-4-carboxylate from 5-amino-1-(5-phospho-D-ribosyl)imidazole (N5-CAIR route): step 1/2.</text>
</comment>
<comment type="subunit">
    <text evidence="5 6">Homodimer.</text>
</comment>
<evidence type="ECO:0000256" key="2">
    <source>
        <dbReference type="ARBA" id="ARBA00022741"/>
    </source>
</evidence>
<dbReference type="EMBL" id="BMMF01000012">
    <property type="protein sequence ID" value="GGK46328.1"/>
    <property type="molecule type" value="Genomic_DNA"/>
</dbReference>
<comment type="catalytic activity">
    <reaction evidence="5 6">
        <text>5-amino-1-(5-phospho-beta-D-ribosyl)imidazole + hydrogencarbonate + ATP = 5-carboxyamino-1-(5-phospho-D-ribosyl)imidazole + ADP + phosphate + 2 H(+)</text>
        <dbReference type="Rhea" id="RHEA:19317"/>
        <dbReference type="ChEBI" id="CHEBI:15378"/>
        <dbReference type="ChEBI" id="CHEBI:17544"/>
        <dbReference type="ChEBI" id="CHEBI:30616"/>
        <dbReference type="ChEBI" id="CHEBI:43474"/>
        <dbReference type="ChEBI" id="CHEBI:58730"/>
        <dbReference type="ChEBI" id="CHEBI:137981"/>
        <dbReference type="ChEBI" id="CHEBI:456216"/>
        <dbReference type="EC" id="6.3.4.18"/>
    </reaction>
</comment>
<dbReference type="Proteomes" id="UP000600449">
    <property type="component" value="Unassembled WGS sequence"/>
</dbReference>
<organism evidence="8 9">
    <name type="scientific">Salinarimonas ramus</name>
    <dbReference type="NCBI Taxonomy" id="690164"/>
    <lineage>
        <taxon>Bacteria</taxon>
        <taxon>Pseudomonadati</taxon>
        <taxon>Pseudomonadota</taxon>
        <taxon>Alphaproteobacteria</taxon>
        <taxon>Hyphomicrobiales</taxon>
        <taxon>Salinarimonadaceae</taxon>
        <taxon>Salinarimonas</taxon>
    </lineage>
</organism>
<dbReference type="RefSeq" id="WP_188914726.1">
    <property type="nucleotide sequence ID" value="NZ_BMMF01000012.1"/>
</dbReference>
<dbReference type="PROSITE" id="PS50975">
    <property type="entry name" value="ATP_GRASP"/>
    <property type="match status" value="1"/>
</dbReference>
<name>A0A917QE68_9HYPH</name>
<evidence type="ECO:0000313" key="8">
    <source>
        <dbReference type="EMBL" id="GGK46328.1"/>
    </source>
</evidence>
<comment type="function">
    <text evidence="5">Catalyzes the ATP-dependent conversion of 5-aminoimidazole ribonucleotide (AIR) and HCO(3)(-) to N5-carboxyaminoimidazole ribonucleotide (N5-CAIR).</text>
</comment>
<dbReference type="InterPro" id="IPR040686">
    <property type="entry name" value="PurK_C"/>
</dbReference>
<feature type="binding site" evidence="5">
    <location>
        <position position="189"/>
    </location>
    <ligand>
        <name>ATP</name>
        <dbReference type="ChEBI" id="CHEBI:30616"/>
    </ligand>
</feature>
<evidence type="ECO:0000313" key="9">
    <source>
        <dbReference type="Proteomes" id="UP000600449"/>
    </source>
</evidence>
<comment type="caution">
    <text evidence="8">The sequence shown here is derived from an EMBL/GenBank/DDBJ whole genome shotgun (WGS) entry which is preliminary data.</text>
</comment>
<dbReference type="GO" id="GO:0005829">
    <property type="term" value="C:cytosol"/>
    <property type="evidence" value="ECO:0007669"/>
    <property type="project" value="TreeGrafter"/>
</dbReference>
<gene>
    <name evidence="5 6 8" type="primary">purK</name>
    <name evidence="8" type="ORF">GCM10011322_36770</name>
</gene>
<dbReference type="InterPro" id="IPR054350">
    <property type="entry name" value="PurT/PurK_preATP-grasp"/>
</dbReference>
<evidence type="ECO:0000256" key="1">
    <source>
        <dbReference type="ARBA" id="ARBA00022598"/>
    </source>
</evidence>
<keyword evidence="2 5" id="KW-0547">Nucleotide-binding</keyword>
<dbReference type="SUPFAM" id="SSF56059">
    <property type="entry name" value="Glutathione synthetase ATP-binding domain-like"/>
    <property type="match status" value="1"/>
</dbReference>
<dbReference type="Pfam" id="PF02222">
    <property type="entry name" value="ATP-grasp"/>
    <property type="match status" value="1"/>
</dbReference>
<dbReference type="SUPFAM" id="SSF52440">
    <property type="entry name" value="PreATP-grasp domain"/>
    <property type="match status" value="1"/>
</dbReference>
<dbReference type="InterPro" id="IPR005875">
    <property type="entry name" value="PurK"/>
</dbReference>
<comment type="function">
    <text evidence="6">Catalyzes the ATP-dependent conversion of 5-aminoimidazole ribonucleotide (AIR) and HCO(3)- to N5-carboxyaminoimidazole ribonucleotide (N5-CAIR).</text>
</comment>
<evidence type="ECO:0000256" key="4">
    <source>
        <dbReference type="ARBA" id="ARBA00022840"/>
    </source>
</evidence>
<dbReference type="InterPro" id="IPR029752">
    <property type="entry name" value="D-isomer_DH_CS1"/>
</dbReference>
<dbReference type="FunFam" id="3.30.1490.20:FF:000015">
    <property type="entry name" value="N5-carboxyaminoimidazole ribonucleotide synthase"/>
    <property type="match status" value="1"/>
</dbReference>
<dbReference type="Gene3D" id="3.30.470.20">
    <property type="entry name" value="ATP-grasp fold, B domain"/>
    <property type="match status" value="1"/>
</dbReference>
<dbReference type="NCBIfam" id="TIGR01161">
    <property type="entry name" value="purK"/>
    <property type="match status" value="1"/>
</dbReference>
<keyword evidence="3 5" id="KW-0658">Purine biosynthesis</keyword>
<evidence type="ECO:0000256" key="5">
    <source>
        <dbReference type="HAMAP-Rule" id="MF_01928"/>
    </source>
</evidence>
<dbReference type="PANTHER" id="PTHR11609:SF5">
    <property type="entry name" value="PHOSPHORIBOSYLAMINOIMIDAZOLE CARBOXYLASE"/>
    <property type="match status" value="1"/>
</dbReference>
<comment type="similarity">
    <text evidence="5 6">Belongs to the PurK/PurT family.</text>
</comment>
<evidence type="ECO:0000256" key="3">
    <source>
        <dbReference type="ARBA" id="ARBA00022755"/>
    </source>
</evidence>
<dbReference type="HAMAP" id="MF_01928">
    <property type="entry name" value="PurK"/>
    <property type="match status" value="1"/>
</dbReference>
<dbReference type="InterPro" id="IPR011761">
    <property type="entry name" value="ATP-grasp"/>
</dbReference>
<dbReference type="GO" id="GO:0034028">
    <property type="term" value="F:5-(carboxyamino)imidazole ribonucleotide synthase activity"/>
    <property type="evidence" value="ECO:0007669"/>
    <property type="project" value="UniProtKB-UniRule"/>
</dbReference>
<dbReference type="Gene3D" id="3.30.1490.20">
    <property type="entry name" value="ATP-grasp fold, A domain"/>
    <property type="match status" value="1"/>
</dbReference>
<dbReference type="InterPro" id="IPR016185">
    <property type="entry name" value="PreATP-grasp_dom_sf"/>
</dbReference>
<dbReference type="EC" id="6.3.4.18" evidence="5 6"/>
<dbReference type="GO" id="GO:0005524">
    <property type="term" value="F:ATP binding"/>
    <property type="evidence" value="ECO:0007669"/>
    <property type="project" value="UniProtKB-UniRule"/>
</dbReference>
<dbReference type="Gene3D" id="3.40.50.20">
    <property type="match status" value="1"/>
</dbReference>
<accession>A0A917QE68</accession>
<feature type="binding site" evidence="5">
    <location>
        <position position="106"/>
    </location>
    <ligand>
        <name>ATP</name>
        <dbReference type="ChEBI" id="CHEBI:30616"/>
    </ligand>
</feature>
<proteinExistence type="inferred from homology"/>
<dbReference type="InterPro" id="IPR013815">
    <property type="entry name" value="ATP_grasp_subdomain_1"/>
</dbReference>
<feature type="binding site" evidence="5">
    <location>
        <begin position="269"/>
        <end position="270"/>
    </location>
    <ligand>
        <name>ATP</name>
        <dbReference type="ChEBI" id="CHEBI:30616"/>
    </ligand>
</feature>
<dbReference type="GO" id="GO:0006189">
    <property type="term" value="P:'de novo' IMP biosynthetic process"/>
    <property type="evidence" value="ECO:0007669"/>
    <property type="project" value="UniProtKB-UniRule"/>
</dbReference>
<dbReference type="InterPro" id="IPR011054">
    <property type="entry name" value="Rudment_hybrid_motif"/>
</dbReference>
<dbReference type="AlphaFoldDB" id="A0A917QE68"/>
<dbReference type="Pfam" id="PF17769">
    <property type="entry name" value="PurK_C"/>
    <property type="match status" value="1"/>
</dbReference>
<dbReference type="NCBIfam" id="NF004676">
    <property type="entry name" value="PRK06019.1-2"/>
    <property type="match status" value="1"/>
</dbReference>
<feature type="binding site" evidence="5">
    <location>
        <begin position="151"/>
        <end position="157"/>
    </location>
    <ligand>
        <name>ATP</name>
        <dbReference type="ChEBI" id="CHEBI:30616"/>
    </ligand>
</feature>
<dbReference type="PROSITE" id="PS00065">
    <property type="entry name" value="D_2_HYDROXYACID_DH_1"/>
    <property type="match status" value="1"/>
</dbReference>
<dbReference type="GO" id="GO:0046872">
    <property type="term" value="F:metal ion binding"/>
    <property type="evidence" value="ECO:0007669"/>
    <property type="project" value="InterPro"/>
</dbReference>